<accession>A0ABP7GEQ5</accession>
<keyword evidence="4" id="KW-1185">Reference proteome</keyword>
<protein>
    <submittedName>
        <fullName evidence="3">Pitrilysin family protein</fullName>
    </submittedName>
</protein>
<dbReference type="InterPro" id="IPR050361">
    <property type="entry name" value="MPP/UQCRC_Complex"/>
</dbReference>
<dbReference type="Proteomes" id="UP001500908">
    <property type="component" value="Unassembled WGS sequence"/>
</dbReference>
<name>A0ABP7GEQ5_9ACTN</name>
<evidence type="ECO:0000256" key="1">
    <source>
        <dbReference type="SAM" id="MobiDB-lite"/>
    </source>
</evidence>
<sequence>MNILQPRPRLGDPTPYTFPKPRHLRVGNGDIVAIDVPGQPYAAIRLIHPAGGATEPHDRMGVGALTSEALEDGVHGNSSLAPALERHGAEWMSRIGWDSFVTGVDAPANRIVDATSLFMEAVRTPALRPDDVVSRREQLVERFRLETSVAPTLAARAIGGQLFSGRYATPLTGGPVKLQEVTPEVVTDFHSRSIAAVAGTLVVVGDLSDVDLEDLGKRVFGDAAETPEQPVSPPEAAEGELPGVLVINRPDSVQSALVLAQRSPSRSEIDLPKAEGMSDVLGGMFTSRLNTELRERLGYTYGVGCRFDLRRDSGIFLISTQVETPTTAPSITAMLEQIEQLRSDGVTPDELAAVRESNTVGLPVTYSNSRSLAGALVEMVVHDLPDDHVDQLRAGFERITAGDLHDAAREYLSPSDSVVIVAGDASEVVGPLEDLGFGAVTVREPETLWA</sequence>
<dbReference type="SUPFAM" id="SSF63411">
    <property type="entry name" value="LuxS/MPP-like metallohydrolase"/>
    <property type="match status" value="2"/>
</dbReference>
<dbReference type="PANTHER" id="PTHR11851:SF224">
    <property type="entry name" value="PROCESSING PROTEASE"/>
    <property type="match status" value="1"/>
</dbReference>
<dbReference type="InterPro" id="IPR011249">
    <property type="entry name" value="Metalloenz_LuxS/M16"/>
</dbReference>
<feature type="region of interest" description="Disordered" evidence="1">
    <location>
        <begin position="1"/>
        <end position="22"/>
    </location>
</feature>
<dbReference type="EMBL" id="BAABDD010000039">
    <property type="protein sequence ID" value="GAA3763489.1"/>
    <property type="molecule type" value="Genomic_DNA"/>
</dbReference>
<proteinExistence type="predicted"/>
<feature type="domain" description="Peptidase M16 C-terminal" evidence="2">
    <location>
        <begin position="181"/>
        <end position="356"/>
    </location>
</feature>
<comment type="caution">
    <text evidence="3">The sequence shown here is derived from an EMBL/GenBank/DDBJ whole genome shotgun (WGS) entry which is preliminary data.</text>
</comment>
<evidence type="ECO:0000313" key="4">
    <source>
        <dbReference type="Proteomes" id="UP001500908"/>
    </source>
</evidence>
<evidence type="ECO:0000313" key="3">
    <source>
        <dbReference type="EMBL" id="GAA3763489.1"/>
    </source>
</evidence>
<gene>
    <name evidence="3" type="ORF">GCM10022402_46100</name>
</gene>
<evidence type="ECO:0000259" key="2">
    <source>
        <dbReference type="Pfam" id="PF05193"/>
    </source>
</evidence>
<dbReference type="Gene3D" id="3.30.830.10">
    <property type="entry name" value="Metalloenzyme, LuxS/M16 peptidase-like"/>
    <property type="match status" value="2"/>
</dbReference>
<dbReference type="Pfam" id="PF05193">
    <property type="entry name" value="Peptidase_M16_C"/>
    <property type="match status" value="1"/>
</dbReference>
<reference evidence="4" key="1">
    <citation type="journal article" date="2019" name="Int. J. Syst. Evol. Microbiol.">
        <title>The Global Catalogue of Microorganisms (GCM) 10K type strain sequencing project: providing services to taxonomists for standard genome sequencing and annotation.</title>
        <authorList>
            <consortium name="The Broad Institute Genomics Platform"/>
            <consortium name="The Broad Institute Genome Sequencing Center for Infectious Disease"/>
            <person name="Wu L."/>
            <person name="Ma J."/>
        </authorList>
    </citation>
    <scope>NUCLEOTIDE SEQUENCE [LARGE SCALE GENOMIC DNA]</scope>
    <source>
        <strain evidence="4">JCM 17137</strain>
    </source>
</reference>
<dbReference type="PANTHER" id="PTHR11851">
    <property type="entry name" value="METALLOPROTEASE"/>
    <property type="match status" value="1"/>
</dbReference>
<organism evidence="3 4">
    <name type="scientific">Salinactinospora qingdaonensis</name>
    <dbReference type="NCBI Taxonomy" id="702744"/>
    <lineage>
        <taxon>Bacteria</taxon>
        <taxon>Bacillati</taxon>
        <taxon>Actinomycetota</taxon>
        <taxon>Actinomycetes</taxon>
        <taxon>Streptosporangiales</taxon>
        <taxon>Nocardiopsidaceae</taxon>
        <taxon>Salinactinospora</taxon>
    </lineage>
</organism>
<dbReference type="InterPro" id="IPR007863">
    <property type="entry name" value="Peptidase_M16_C"/>
</dbReference>